<dbReference type="AlphaFoldDB" id="A0A554SFM6"/>
<comment type="caution">
    <text evidence="5">The sequence shown here is derived from an EMBL/GenBank/DDBJ whole genome shotgun (WGS) entry which is preliminary data.</text>
</comment>
<evidence type="ECO:0000256" key="1">
    <source>
        <dbReference type="ARBA" id="ARBA00008467"/>
    </source>
</evidence>
<dbReference type="PROSITE" id="PS00606">
    <property type="entry name" value="KS3_1"/>
    <property type="match status" value="1"/>
</dbReference>
<evidence type="ECO:0000313" key="6">
    <source>
        <dbReference type="Proteomes" id="UP000316988"/>
    </source>
</evidence>
<sequence>MRRVAITGIGVVSPIGASYESFTRGLDEGRIGTVRAPWADPVRGRHAWYAPVTGDFDAAAWLDERTIRGTVEFSQFALVAAEQAIRMSGLEPPPDTAVVMGTAMAGASAIAGAQSQLDAAGPEAVPRRLPIQVWANLAAGHIAMRHGLHGPSITICTACAAGTDAIGLGTQYIRSQLADVVVAGGTDHALSEVLYQAAVNYGASQGIADRELASAPFDIRRSGVLEGAGATVLVLEDYDRARKRGARVLGTIEGYAALAEAYHPSAPQPDGAWEAEVMRRALADAGAAPAQVSGIVAHATSTPKGDAAEIAAINDVFGGRESLHVTSVKGSVGHTAGASGPMGVAAALHAFDRGRLAHLPTTTQVEPDARFHVVTDRPAEGDFEYIQVNSFGFGGQDSSLVLRREGR</sequence>
<reference evidence="5 6" key="1">
    <citation type="submission" date="2019-07" db="EMBL/GenBank/DDBJ databases">
        <authorList>
            <person name="Zhao L.H."/>
        </authorList>
    </citation>
    <scope>NUCLEOTIDE SEQUENCE [LARGE SCALE GENOMIC DNA]</scope>
    <source>
        <strain evidence="5 6">Co35</strain>
    </source>
</reference>
<dbReference type="InterPro" id="IPR016039">
    <property type="entry name" value="Thiolase-like"/>
</dbReference>
<keyword evidence="6" id="KW-1185">Reference proteome</keyword>
<dbReference type="InterPro" id="IPR018201">
    <property type="entry name" value="Ketoacyl_synth_AS"/>
</dbReference>
<keyword evidence="2 3" id="KW-0808">Transferase</keyword>
<dbReference type="SMART" id="SM00825">
    <property type="entry name" value="PKS_KS"/>
    <property type="match status" value="1"/>
</dbReference>
<dbReference type="GO" id="GO:0004315">
    <property type="term" value="F:3-oxoacyl-[acyl-carrier-protein] synthase activity"/>
    <property type="evidence" value="ECO:0007669"/>
    <property type="project" value="InterPro"/>
</dbReference>
<accession>A0A554SFM6</accession>
<dbReference type="RefSeq" id="WP_143912576.1">
    <property type="nucleotide sequence ID" value="NZ_VLNT01000003.1"/>
</dbReference>
<proteinExistence type="inferred from homology"/>
<evidence type="ECO:0000256" key="2">
    <source>
        <dbReference type="ARBA" id="ARBA00022679"/>
    </source>
</evidence>
<dbReference type="Pfam" id="PF02801">
    <property type="entry name" value="Ketoacyl-synt_C"/>
    <property type="match status" value="1"/>
</dbReference>
<gene>
    <name evidence="5" type="ORF">FNM00_05390</name>
</gene>
<dbReference type="InterPro" id="IPR014030">
    <property type="entry name" value="Ketoacyl_synth_N"/>
</dbReference>
<evidence type="ECO:0000256" key="3">
    <source>
        <dbReference type="RuleBase" id="RU003694"/>
    </source>
</evidence>
<dbReference type="Proteomes" id="UP000316988">
    <property type="component" value="Unassembled WGS sequence"/>
</dbReference>
<evidence type="ECO:0000313" key="5">
    <source>
        <dbReference type="EMBL" id="TSD65141.1"/>
    </source>
</evidence>
<comment type="similarity">
    <text evidence="1 3">Belongs to the thiolase-like superfamily. Beta-ketoacyl-ACP synthases family.</text>
</comment>
<evidence type="ECO:0000259" key="4">
    <source>
        <dbReference type="PROSITE" id="PS52004"/>
    </source>
</evidence>
<dbReference type="Gene3D" id="3.40.47.10">
    <property type="match status" value="2"/>
</dbReference>
<dbReference type="Pfam" id="PF00109">
    <property type="entry name" value="ketoacyl-synt"/>
    <property type="match status" value="1"/>
</dbReference>
<dbReference type="EMBL" id="VLNT01000003">
    <property type="protein sequence ID" value="TSD65141.1"/>
    <property type="molecule type" value="Genomic_DNA"/>
</dbReference>
<dbReference type="PANTHER" id="PTHR11712">
    <property type="entry name" value="POLYKETIDE SYNTHASE-RELATED"/>
    <property type="match status" value="1"/>
</dbReference>
<name>A0A554SFM6_9ACTN</name>
<dbReference type="CDD" id="cd00834">
    <property type="entry name" value="KAS_I_II"/>
    <property type="match status" value="1"/>
</dbReference>
<dbReference type="PANTHER" id="PTHR11712:SF336">
    <property type="entry name" value="3-OXOACYL-[ACYL-CARRIER-PROTEIN] SYNTHASE, MITOCHONDRIAL"/>
    <property type="match status" value="1"/>
</dbReference>
<dbReference type="PROSITE" id="PS52004">
    <property type="entry name" value="KS3_2"/>
    <property type="match status" value="1"/>
</dbReference>
<dbReference type="SUPFAM" id="SSF53901">
    <property type="entry name" value="Thiolase-like"/>
    <property type="match status" value="1"/>
</dbReference>
<dbReference type="GO" id="GO:0006633">
    <property type="term" value="P:fatty acid biosynthetic process"/>
    <property type="evidence" value="ECO:0007669"/>
    <property type="project" value="InterPro"/>
</dbReference>
<organism evidence="5 6">
    <name type="scientific">Aeromicrobium piscarium</name>
    <dbReference type="NCBI Taxonomy" id="2590901"/>
    <lineage>
        <taxon>Bacteria</taxon>
        <taxon>Bacillati</taxon>
        <taxon>Actinomycetota</taxon>
        <taxon>Actinomycetes</taxon>
        <taxon>Propionibacteriales</taxon>
        <taxon>Nocardioidaceae</taxon>
        <taxon>Aeromicrobium</taxon>
    </lineage>
</organism>
<dbReference type="OrthoDB" id="9808669at2"/>
<dbReference type="InterPro" id="IPR020841">
    <property type="entry name" value="PKS_Beta-ketoAc_synthase_dom"/>
</dbReference>
<protein>
    <submittedName>
        <fullName evidence="5">Beta-ketoacyl-[acyl-carrier-protein] synthase family protein</fullName>
    </submittedName>
</protein>
<dbReference type="InterPro" id="IPR000794">
    <property type="entry name" value="Beta-ketoacyl_synthase"/>
</dbReference>
<dbReference type="InterPro" id="IPR014031">
    <property type="entry name" value="Ketoacyl_synth_C"/>
</dbReference>
<feature type="domain" description="Ketosynthase family 3 (KS3)" evidence="4">
    <location>
        <begin position="1"/>
        <end position="404"/>
    </location>
</feature>